<dbReference type="GO" id="GO:0016747">
    <property type="term" value="F:acyltransferase activity, transferring groups other than amino-acyl groups"/>
    <property type="evidence" value="ECO:0007669"/>
    <property type="project" value="InterPro"/>
</dbReference>
<protein>
    <submittedName>
        <fullName evidence="4">GNAT family N-acetyltransferase</fullName>
    </submittedName>
</protein>
<feature type="domain" description="N-acetyltransferase" evidence="3">
    <location>
        <begin position="6"/>
        <end position="162"/>
    </location>
</feature>
<gene>
    <name evidence="4" type="ORF">E7215_07715</name>
</gene>
<evidence type="ECO:0000256" key="1">
    <source>
        <dbReference type="ARBA" id="ARBA00022679"/>
    </source>
</evidence>
<dbReference type="Pfam" id="PF00583">
    <property type="entry name" value="Acetyltransf_1"/>
    <property type="match status" value="1"/>
</dbReference>
<dbReference type="Gene3D" id="3.40.630.30">
    <property type="match status" value="1"/>
</dbReference>
<name>A0A927ZK90_9CLOT</name>
<dbReference type="CDD" id="cd04301">
    <property type="entry name" value="NAT_SF"/>
    <property type="match status" value="1"/>
</dbReference>
<reference evidence="4" key="1">
    <citation type="submission" date="2019-04" db="EMBL/GenBank/DDBJ databases">
        <title>Evolution of Biomass-Degrading Anaerobic Consortia Revealed by Metagenomics.</title>
        <authorList>
            <person name="Peng X."/>
        </authorList>
    </citation>
    <scope>NUCLEOTIDE SEQUENCE</scope>
    <source>
        <strain evidence="4">SIG254</strain>
    </source>
</reference>
<sequence length="165" mass="19698">MEDFNIKFREMSDSEFDRFAQWDILDYSKDLIKAGLSSEENVLEDAKKSFNELLPQGKDTKDNYIYAIVNKDNESLGFIWYQKYKEDIGFICDFLILEKYRKQGYGKQTLLMLEKEAIEKGFNKILLNVFKYNKPAYSLYKSLEYEVRDEKNENISMLKNLKIRN</sequence>
<dbReference type="SUPFAM" id="SSF55729">
    <property type="entry name" value="Acyl-CoA N-acyltransferases (Nat)"/>
    <property type="match status" value="1"/>
</dbReference>
<dbReference type="PANTHER" id="PTHR43420">
    <property type="entry name" value="ACETYLTRANSFERASE"/>
    <property type="match status" value="1"/>
</dbReference>
<evidence type="ECO:0000256" key="2">
    <source>
        <dbReference type="ARBA" id="ARBA00023315"/>
    </source>
</evidence>
<evidence type="ECO:0000259" key="3">
    <source>
        <dbReference type="PROSITE" id="PS51186"/>
    </source>
</evidence>
<keyword evidence="1" id="KW-0808">Transferase</keyword>
<dbReference type="EMBL" id="SVCM01000084">
    <property type="protein sequence ID" value="MBE6060044.1"/>
    <property type="molecule type" value="Genomic_DNA"/>
</dbReference>
<proteinExistence type="predicted"/>
<dbReference type="InterPro" id="IPR000182">
    <property type="entry name" value="GNAT_dom"/>
</dbReference>
<dbReference type="PANTHER" id="PTHR43420:SF12">
    <property type="entry name" value="N-ACETYLTRANSFERASE DOMAIN-CONTAINING PROTEIN"/>
    <property type="match status" value="1"/>
</dbReference>
<dbReference type="InterPro" id="IPR050680">
    <property type="entry name" value="YpeA/RimI_acetyltransf"/>
</dbReference>
<evidence type="ECO:0000313" key="4">
    <source>
        <dbReference type="EMBL" id="MBE6060044.1"/>
    </source>
</evidence>
<accession>A0A927ZK90</accession>
<dbReference type="AlphaFoldDB" id="A0A927ZK90"/>
<evidence type="ECO:0000313" key="5">
    <source>
        <dbReference type="Proteomes" id="UP000768462"/>
    </source>
</evidence>
<keyword evidence="2" id="KW-0012">Acyltransferase</keyword>
<organism evidence="4 5">
    <name type="scientific">Clostridium sulfidigenes</name>
    <dbReference type="NCBI Taxonomy" id="318464"/>
    <lineage>
        <taxon>Bacteria</taxon>
        <taxon>Bacillati</taxon>
        <taxon>Bacillota</taxon>
        <taxon>Clostridia</taxon>
        <taxon>Eubacteriales</taxon>
        <taxon>Clostridiaceae</taxon>
        <taxon>Clostridium</taxon>
    </lineage>
</organism>
<comment type="caution">
    <text evidence="4">The sequence shown here is derived from an EMBL/GenBank/DDBJ whole genome shotgun (WGS) entry which is preliminary data.</text>
</comment>
<dbReference type="PROSITE" id="PS51186">
    <property type="entry name" value="GNAT"/>
    <property type="match status" value="1"/>
</dbReference>
<dbReference type="InterPro" id="IPR016181">
    <property type="entry name" value="Acyl_CoA_acyltransferase"/>
</dbReference>
<dbReference type="Proteomes" id="UP000768462">
    <property type="component" value="Unassembled WGS sequence"/>
</dbReference>